<dbReference type="InterPro" id="IPR036259">
    <property type="entry name" value="MFS_trans_sf"/>
</dbReference>
<comment type="similarity">
    <text evidence="2">Belongs to the major facilitator superfamily. Metabolite:H+ Symporter (MHS) family (TC 2.A.1.6) family.</text>
</comment>
<dbReference type="Gene3D" id="1.20.1250.20">
    <property type="entry name" value="MFS general substrate transporter like domains"/>
    <property type="match status" value="2"/>
</dbReference>
<evidence type="ECO:0000256" key="7">
    <source>
        <dbReference type="ARBA" id="ARBA00022989"/>
    </source>
</evidence>
<keyword evidence="4" id="KW-1003">Cell membrane</keyword>
<dbReference type="PROSITE" id="PS00216">
    <property type="entry name" value="SUGAR_TRANSPORT_1"/>
    <property type="match status" value="1"/>
</dbReference>
<protein>
    <submittedName>
        <fullName evidence="11">MFS transporter</fullName>
    </submittedName>
</protein>
<feature type="transmembrane region" description="Helical" evidence="9">
    <location>
        <begin position="383"/>
        <end position="405"/>
    </location>
</feature>
<dbReference type="Pfam" id="PF07690">
    <property type="entry name" value="MFS_1"/>
    <property type="match status" value="1"/>
</dbReference>
<evidence type="ECO:0000313" key="11">
    <source>
        <dbReference type="EMBL" id="MFC5508624.1"/>
    </source>
</evidence>
<evidence type="ECO:0000256" key="2">
    <source>
        <dbReference type="ARBA" id="ARBA00008240"/>
    </source>
</evidence>
<feature type="transmembrane region" description="Helical" evidence="9">
    <location>
        <begin position="123"/>
        <end position="143"/>
    </location>
</feature>
<comment type="caution">
    <text evidence="11">The sequence shown here is derived from an EMBL/GenBank/DDBJ whole genome shotgun (WGS) entry which is preliminary data.</text>
</comment>
<dbReference type="InterPro" id="IPR005829">
    <property type="entry name" value="Sugar_transporter_CS"/>
</dbReference>
<feature type="transmembrane region" description="Helical" evidence="9">
    <location>
        <begin position="98"/>
        <end position="117"/>
    </location>
</feature>
<dbReference type="PANTHER" id="PTHR43528">
    <property type="entry name" value="ALPHA-KETOGLUTARATE PERMEASE"/>
    <property type="match status" value="1"/>
</dbReference>
<feature type="transmembrane region" description="Helical" evidence="9">
    <location>
        <begin position="164"/>
        <end position="187"/>
    </location>
</feature>
<feature type="transmembrane region" description="Helical" evidence="9">
    <location>
        <begin position="344"/>
        <end position="371"/>
    </location>
</feature>
<sequence>MTYNQNPPAETDIAPIANSGNLELKRVVSSAALGQFVEWYDFVVYAYSATVIAALFFPSVDPTAALLSSLAVYGVGFLMRPLGGIVFGYLGDRIGRRNTLSAIILLMGGATVAIGLLPTYEQIGILAPVLLVVCRLIQGLSAAGEATGSNSFVAEHAPQNKRGFLVAFTYAFANLPPIVAALLVLLITNVLTPDDYKSWGWRIPFLLGAPLALVGLYIRRRTEESPAFIKMRATRGIEPMPLSIAFRDYKKEMGFSFALAALSSLGFYTLTGYFVTYLTVTAGLDRNSALISNSFALLIAFFAMLLGGYLSDRIGRRKTILLGAAISTLVCIPAYMLAGQGNLFAAILGQGLLALALGLFFGPVGIAFLELFPTRIRLSGAGVSYNVAYTVFGGTAPLLSAYLVLQTGNKLAPAFYMALVSIVVFIVALYLPETYRKSLVHSEDEA</sequence>
<evidence type="ECO:0000256" key="4">
    <source>
        <dbReference type="ARBA" id="ARBA00022475"/>
    </source>
</evidence>
<proteinExistence type="inferred from homology"/>
<feature type="domain" description="Major facilitator superfamily (MFS) profile" evidence="10">
    <location>
        <begin position="27"/>
        <end position="436"/>
    </location>
</feature>
<dbReference type="Proteomes" id="UP001596060">
    <property type="component" value="Unassembled WGS sequence"/>
</dbReference>
<evidence type="ECO:0000256" key="3">
    <source>
        <dbReference type="ARBA" id="ARBA00022448"/>
    </source>
</evidence>
<dbReference type="InterPro" id="IPR051084">
    <property type="entry name" value="H+-coupled_symporters"/>
</dbReference>
<comment type="subcellular location">
    <subcellularLocation>
        <location evidence="1">Cell membrane</location>
        <topology evidence="1">Multi-pass membrane protein</topology>
    </subcellularLocation>
</comment>
<keyword evidence="3" id="KW-0813">Transport</keyword>
<feature type="transmembrane region" description="Helical" evidence="9">
    <location>
        <begin position="39"/>
        <end position="58"/>
    </location>
</feature>
<name>A0ABW0P9V2_9HYPH</name>
<dbReference type="PANTHER" id="PTHR43528:SF1">
    <property type="entry name" value="ALPHA-KETOGLUTARATE PERMEASE"/>
    <property type="match status" value="1"/>
</dbReference>
<accession>A0ABW0P9V2</accession>
<evidence type="ECO:0000256" key="9">
    <source>
        <dbReference type="SAM" id="Phobius"/>
    </source>
</evidence>
<dbReference type="InterPro" id="IPR020846">
    <property type="entry name" value="MFS_dom"/>
</dbReference>
<evidence type="ECO:0000256" key="8">
    <source>
        <dbReference type="ARBA" id="ARBA00023136"/>
    </source>
</evidence>
<gene>
    <name evidence="11" type="ORF">ACFPN9_25635</name>
</gene>
<dbReference type="Pfam" id="PF00083">
    <property type="entry name" value="Sugar_tr"/>
    <property type="match status" value="1"/>
</dbReference>
<evidence type="ECO:0000313" key="12">
    <source>
        <dbReference type="Proteomes" id="UP001596060"/>
    </source>
</evidence>
<evidence type="ECO:0000256" key="6">
    <source>
        <dbReference type="ARBA" id="ARBA00022847"/>
    </source>
</evidence>
<dbReference type="PROSITE" id="PS50850">
    <property type="entry name" value="MFS"/>
    <property type="match status" value="1"/>
</dbReference>
<keyword evidence="7 9" id="KW-1133">Transmembrane helix</keyword>
<dbReference type="SUPFAM" id="SSF103473">
    <property type="entry name" value="MFS general substrate transporter"/>
    <property type="match status" value="1"/>
</dbReference>
<dbReference type="InterPro" id="IPR005828">
    <property type="entry name" value="MFS_sugar_transport-like"/>
</dbReference>
<dbReference type="EMBL" id="JBHSLU010000104">
    <property type="protein sequence ID" value="MFC5508624.1"/>
    <property type="molecule type" value="Genomic_DNA"/>
</dbReference>
<feature type="transmembrane region" description="Helical" evidence="9">
    <location>
        <begin position="199"/>
        <end position="218"/>
    </location>
</feature>
<dbReference type="InterPro" id="IPR011701">
    <property type="entry name" value="MFS"/>
</dbReference>
<evidence type="ECO:0000256" key="1">
    <source>
        <dbReference type="ARBA" id="ARBA00004651"/>
    </source>
</evidence>
<feature type="transmembrane region" description="Helical" evidence="9">
    <location>
        <begin position="411"/>
        <end position="431"/>
    </location>
</feature>
<feature type="transmembrane region" description="Helical" evidence="9">
    <location>
        <begin position="290"/>
        <end position="310"/>
    </location>
</feature>
<dbReference type="RefSeq" id="WP_377817851.1">
    <property type="nucleotide sequence ID" value="NZ_JBHSLU010000104.1"/>
</dbReference>
<feature type="transmembrane region" description="Helical" evidence="9">
    <location>
        <begin position="257"/>
        <end position="278"/>
    </location>
</feature>
<evidence type="ECO:0000256" key="5">
    <source>
        <dbReference type="ARBA" id="ARBA00022692"/>
    </source>
</evidence>
<organism evidence="11 12">
    <name type="scientific">Bosea massiliensis</name>
    <dbReference type="NCBI Taxonomy" id="151419"/>
    <lineage>
        <taxon>Bacteria</taxon>
        <taxon>Pseudomonadati</taxon>
        <taxon>Pseudomonadota</taxon>
        <taxon>Alphaproteobacteria</taxon>
        <taxon>Hyphomicrobiales</taxon>
        <taxon>Boseaceae</taxon>
        <taxon>Bosea</taxon>
    </lineage>
</organism>
<keyword evidence="12" id="KW-1185">Reference proteome</keyword>
<keyword evidence="8 9" id="KW-0472">Membrane</keyword>
<evidence type="ECO:0000259" key="10">
    <source>
        <dbReference type="PROSITE" id="PS50850"/>
    </source>
</evidence>
<keyword evidence="5 9" id="KW-0812">Transmembrane</keyword>
<reference evidence="12" key="1">
    <citation type="journal article" date="2019" name="Int. J. Syst. Evol. Microbiol.">
        <title>The Global Catalogue of Microorganisms (GCM) 10K type strain sequencing project: providing services to taxonomists for standard genome sequencing and annotation.</title>
        <authorList>
            <consortium name="The Broad Institute Genomics Platform"/>
            <consortium name="The Broad Institute Genome Sequencing Center for Infectious Disease"/>
            <person name="Wu L."/>
            <person name="Ma J."/>
        </authorList>
    </citation>
    <scope>NUCLEOTIDE SEQUENCE [LARGE SCALE GENOMIC DNA]</scope>
    <source>
        <strain evidence="12">CCUG 43117</strain>
    </source>
</reference>
<keyword evidence="6" id="KW-0769">Symport</keyword>
<feature type="transmembrane region" description="Helical" evidence="9">
    <location>
        <begin position="70"/>
        <end position="91"/>
    </location>
</feature>
<feature type="transmembrane region" description="Helical" evidence="9">
    <location>
        <begin position="319"/>
        <end position="338"/>
    </location>
</feature>